<keyword evidence="2" id="KW-1003">Cell membrane</keyword>
<dbReference type="AlphaFoldDB" id="A0A0K6I4C3"/>
<keyword evidence="3 6" id="KW-0812">Transmembrane</keyword>
<dbReference type="InterPro" id="IPR001123">
    <property type="entry name" value="LeuE-type"/>
</dbReference>
<evidence type="ECO:0000256" key="5">
    <source>
        <dbReference type="ARBA" id="ARBA00023136"/>
    </source>
</evidence>
<evidence type="ECO:0000256" key="2">
    <source>
        <dbReference type="ARBA" id="ARBA00022475"/>
    </source>
</evidence>
<feature type="transmembrane region" description="Helical" evidence="6">
    <location>
        <begin position="41"/>
        <end position="66"/>
    </location>
</feature>
<evidence type="ECO:0000313" key="8">
    <source>
        <dbReference type="Proteomes" id="UP000183649"/>
    </source>
</evidence>
<gene>
    <name evidence="7" type="ORF">Ga0061069_106228</name>
</gene>
<evidence type="ECO:0000256" key="3">
    <source>
        <dbReference type="ARBA" id="ARBA00022692"/>
    </source>
</evidence>
<dbReference type="STRING" id="339866.GCA_001418255_02019"/>
<dbReference type="Proteomes" id="UP000183649">
    <property type="component" value="Unassembled WGS sequence"/>
</dbReference>
<comment type="subcellular location">
    <subcellularLocation>
        <location evidence="1">Cell membrane</location>
        <topology evidence="1">Multi-pass membrane protein</topology>
    </subcellularLocation>
</comment>
<organism evidence="7 8">
    <name type="scientific">Thiomonas bhubaneswarensis</name>
    <dbReference type="NCBI Taxonomy" id="339866"/>
    <lineage>
        <taxon>Bacteria</taxon>
        <taxon>Pseudomonadati</taxon>
        <taxon>Pseudomonadota</taxon>
        <taxon>Betaproteobacteria</taxon>
        <taxon>Burkholderiales</taxon>
        <taxon>Thiomonas</taxon>
    </lineage>
</organism>
<name>A0A0K6I4C3_9BURK</name>
<dbReference type="PANTHER" id="PTHR30086:SF20">
    <property type="entry name" value="ARGININE EXPORTER PROTEIN ARGO-RELATED"/>
    <property type="match status" value="1"/>
</dbReference>
<protein>
    <submittedName>
        <fullName evidence="7">Threonine/homoserine/homoserine lactone efflux protein</fullName>
    </submittedName>
</protein>
<dbReference type="GO" id="GO:0015171">
    <property type="term" value="F:amino acid transmembrane transporter activity"/>
    <property type="evidence" value="ECO:0007669"/>
    <property type="project" value="TreeGrafter"/>
</dbReference>
<keyword evidence="8" id="KW-1185">Reference proteome</keyword>
<feature type="transmembrane region" description="Helical" evidence="6">
    <location>
        <begin position="6"/>
        <end position="29"/>
    </location>
</feature>
<dbReference type="RefSeq" id="WP_055450878.1">
    <property type="nucleotide sequence ID" value="NZ_CYHF01000006.1"/>
</dbReference>
<sequence>MPDIHHFALFLLSGLLLNMTPGADMLFIMSRSAGQGVRAGAMAALGVGAGCLVHVTATAVGLSALIAASDAAFGVVKWLGAFYLVWLGIGLLRSRAGSNLPDDTRRFPSRSASLRAVFGQGVLTNVLNPKVVLFFLAFLPQFVGPSTQGQGWAFLLLGVVFTVNGTLFNLGVAWATARVRRRMADMGRMQRLALWVRRLTGLVFVGLGLRLALASRV</sequence>
<dbReference type="EMBL" id="CYHF01000006">
    <property type="protein sequence ID" value="CUA98122.1"/>
    <property type="molecule type" value="Genomic_DNA"/>
</dbReference>
<dbReference type="GO" id="GO:0005886">
    <property type="term" value="C:plasma membrane"/>
    <property type="evidence" value="ECO:0007669"/>
    <property type="project" value="UniProtKB-SubCell"/>
</dbReference>
<dbReference type="OrthoDB" id="9784202at2"/>
<evidence type="ECO:0000256" key="4">
    <source>
        <dbReference type="ARBA" id="ARBA00022989"/>
    </source>
</evidence>
<evidence type="ECO:0000313" key="7">
    <source>
        <dbReference type="EMBL" id="CUA98122.1"/>
    </source>
</evidence>
<feature type="transmembrane region" description="Helical" evidence="6">
    <location>
        <begin position="72"/>
        <end position="92"/>
    </location>
</feature>
<feature type="transmembrane region" description="Helical" evidence="6">
    <location>
        <begin position="151"/>
        <end position="174"/>
    </location>
</feature>
<proteinExistence type="predicted"/>
<keyword evidence="5 6" id="KW-0472">Membrane</keyword>
<feature type="transmembrane region" description="Helical" evidence="6">
    <location>
        <begin position="195"/>
        <end position="213"/>
    </location>
</feature>
<evidence type="ECO:0000256" key="6">
    <source>
        <dbReference type="SAM" id="Phobius"/>
    </source>
</evidence>
<dbReference type="Pfam" id="PF01810">
    <property type="entry name" value="LysE"/>
    <property type="match status" value="1"/>
</dbReference>
<keyword evidence="4 6" id="KW-1133">Transmembrane helix</keyword>
<accession>A0A0K6I4C3</accession>
<evidence type="ECO:0000256" key="1">
    <source>
        <dbReference type="ARBA" id="ARBA00004651"/>
    </source>
</evidence>
<dbReference type="PANTHER" id="PTHR30086">
    <property type="entry name" value="ARGININE EXPORTER PROTEIN ARGO"/>
    <property type="match status" value="1"/>
</dbReference>
<reference evidence="8" key="1">
    <citation type="submission" date="2015-08" db="EMBL/GenBank/DDBJ databases">
        <authorList>
            <person name="Varghese N."/>
        </authorList>
    </citation>
    <scope>NUCLEOTIDE SEQUENCE [LARGE SCALE GENOMIC DNA]</scope>
    <source>
        <strain evidence="8">DSM 18181</strain>
    </source>
</reference>
<dbReference type="PIRSF" id="PIRSF006324">
    <property type="entry name" value="LeuE"/>
    <property type="match status" value="1"/>
</dbReference>